<evidence type="ECO:0000256" key="1">
    <source>
        <dbReference type="ARBA" id="ARBA00004571"/>
    </source>
</evidence>
<evidence type="ECO:0000259" key="13">
    <source>
        <dbReference type="Pfam" id="PF00593"/>
    </source>
</evidence>
<dbReference type="InterPro" id="IPR012910">
    <property type="entry name" value="Plug_dom"/>
</dbReference>
<dbReference type="Pfam" id="PF07715">
    <property type="entry name" value="Plug"/>
    <property type="match status" value="1"/>
</dbReference>
<feature type="domain" description="TonB-dependent receptor plug" evidence="14">
    <location>
        <begin position="46"/>
        <end position="166"/>
    </location>
</feature>
<comment type="subcellular location">
    <subcellularLocation>
        <location evidence="1 10">Cell outer membrane</location>
        <topology evidence="1 10">Multi-pass membrane protein</topology>
    </subcellularLocation>
</comment>
<keyword evidence="16" id="KW-1185">Reference proteome</keyword>
<comment type="similarity">
    <text evidence="2 10 11">Belongs to the TonB-dependent receptor family.</text>
</comment>
<evidence type="ECO:0000256" key="11">
    <source>
        <dbReference type="RuleBase" id="RU003357"/>
    </source>
</evidence>
<evidence type="ECO:0000256" key="9">
    <source>
        <dbReference type="ARBA" id="ARBA00023237"/>
    </source>
</evidence>
<evidence type="ECO:0000256" key="4">
    <source>
        <dbReference type="ARBA" id="ARBA00022452"/>
    </source>
</evidence>
<evidence type="ECO:0000256" key="6">
    <source>
        <dbReference type="ARBA" id="ARBA00023077"/>
    </source>
</evidence>
<dbReference type="PANTHER" id="PTHR47234">
    <property type="match status" value="1"/>
</dbReference>
<dbReference type="InterPro" id="IPR036942">
    <property type="entry name" value="Beta-barrel_TonB_sf"/>
</dbReference>
<keyword evidence="12" id="KW-0732">Signal</keyword>
<dbReference type="Gene3D" id="2.170.130.10">
    <property type="entry name" value="TonB-dependent receptor, plug domain"/>
    <property type="match status" value="1"/>
</dbReference>
<protein>
    <submittedName>
        <fullName evidence="15">TonB-dependent receptor</fullName>
    </submittedName>
</protein>
<keyword evidence="9 10" id="KW-0998">Cell outer membrane</keyword>
<keyword evidence="8 15" id="KW-0675">Receptor</keyword>
<evidence type="ECO:0000256" key="5">
    <source>
        <dbReference type="ARBA" id="ARBA00022692"/>
    </source>
</evidence>
<dbReference type="CDD" id="cd01347">
    <property type="entry name" value="ligand_gated_channel"/>
    <property type="match status" value="1"/>
</dbReference>
<dbReference type="InterPro" id="IPR039426">
    <property type="entry name" value="TonB-dep_rcpt-like"/>
</dbReference>
<dbReference type="InterPro" id="IPR000531">
    <property type="entry name" value="Beta-barrel_TonB"/>
</dbReference>
<dbReference type="SUPFAM" id="SSF56935">
    <property type="entry name" value="Porins"/>
    <property type="match status" value="1"/>
</dbReference>
<evidence type="ECO:0000313" key="16">
    <source>
        <dbReference type="Proteomes" id="UP000680067"/>
    </source>
</evidence>
<feature type="chain" id="PRO_5038140804" evidence="12">
    <location>
        <begin position="22"/>
        <end position="942"/>
    </location>
</feature>
<gene>
    <name evidence="15" type="ORF">KDM89_03580</name>
</gene>
<sequence length="942" mass="100636">MKLTKITLALAAIGMTTVAFAQEKTETTEKIQKVEVTGTSIKRTNTETASPVQVIKAEDIKRSGASNMTELLQTIPAITSGGQNDFTSGNGFAAGTATASLRGMGSASTLTLINGRRMAATATADPNSGQSTLYNINNIPMSAIERIEVVKDGASAVYGSDAIAGVVNIILKKEYTGFEATATETGATQGGFKNHNISLFGGWGDVETNGFNVMVGLDASKRPGTKYTKTGGLDMNAVNLGSFAGGSQTDPDSAITYTPNFYPESAKGSGAFLTTSPLTPTKCPANQISTTWFATGKPTCVMDLSQFGYHTTPSKSANLFTRVSFNVNKDIQGFVEASYSRLENDFPGGGGFATLSSSLSTWFDPAGNRRSFRFIMPANHPDNPLFQADPNNQLRVVTGARLADIAAGTYVTQDTYRIVGGLSGTHFGWDWQSGVLLNQSKRDQRETGMINSVTAQAALEQYRFGGSNSAALLSQISPEALSTGKTKVNSVDFKASREYGALPGGAVGIAAGAEFRKESIDMTPDANLAAGNFVGRGGSSATGSRNVSSLFTELNLPVWKTINIEAAVRYDRYSDYGSSTTPKLGFKYTPIPELSIRGTVAEGFRAPGLTQISKSNVSSFQSISTWRDNVRCPGGKAIAGATGYESANECNAASSAATRTIASFIVANPDLKPETSRSKTLGLVFAPTNSLSATLDIYEISRKNEVDRLSSNDILRKLYQEGNGFYNDVVFRSPDPATQLKDAAGNPIPGTGTIVGVKRKYLNLGETIVKGVDLDITYKANLGAMGKVTTSLFAGYNDSYKFQREVGNPYVDEAGTEVAPRLKSRVNVSWEKGDYTVFGAMNYTSDYSLASFNTTTGVRTECPASVSVAPYTITNPACRVAANYTFDIGTSYKGFKNLTLRATIRNMFDRAAPYDPYYTYYNTVLANPNGRMFSVSANYKFF</sequence>
<dbReference type="RefSeq" id="WP_212686589.1">
    <property type="nucleotide sequence ID" value="NZ_JAGSPN010000002.1"/>
</dbReference>
<evidence type="ECO:0000259" key="14">
    <source>
        <dbReference type="Pfam" id="PF07715"/>
    </source>
</evidence>
<keyword evidence="6 11" id="KW-0798">TonB box</keyword>
<evidence type="ECO:0000256" key="7">
    <source>
        <dbReference type="ARBA" id="ARBA00023136"/>
    </source>
</evidence>
<keyword evidence="7 10" id="KW-0472">Membrane</keyword>
<dbReference type="Proteomes" id="UP000680067">
    <property type="component" value="Unassembled WGS sequence"/>
</dbReference>
<dbReference type="EMBL" id="JAGSPN010000002">
    <property type="protein sequence ID" value="MBR7781213.1"/>
    <property type="molecule type" value="Genomic_DNA"/>
</dbReference>
<dbReference type="GO" id="GO:0009279">
    <property type="term" value="C:cell outer membrane"/>
    <property type="evidence" value="ECO:0007669"/>
    <property type="project" value="UniProtKB-SubCell"/>
</dbReference>
<dbReference type="AlphaFoldDB" id="A0A941DI62"/>
<evidence type="ECO:0000256" key="12">
    <source>
        <dbReference type="SAM" id="SignalP"/>
    </source>
</evidence>
<name>A0A941DI62_9BURK</name>
<accession>A0A941DI62</accession>
<evidence type="ECO:0000256" key="3">
    <source>
        <dbReference type="ARBA" id="ARBA00022448"/>
    </source>
</evidence>
<dbReference type="PROSITE" id="PS52016">
    <property type="entry name" value="TONB_DEPENDENT_REC_3"/>
    <property type="match status" value="1"/>
</dbReference>
<proteinExistence type="inferred from homology"/>
<dbReference type="InterPro" id="IPR037066">
    <property type="entry name" value="Plug_dom_sf"/>
</dbReference>
<dbReference type="Gene3D" id="2.40.170.20">
    <property type="entry name" value="TonB-dependent receptor, beta-barrel domain"/>
    <property type="match status" value="1"/>
</dbReference>
<keyword evidence="4 10" id="KW-1134">Transmembrane beta strand</keyword>
<evidence type="ECO:0000256" key="2">
    <source>
        <dbReference type="ARBA" id="ARBA00009810"/>
    </source>
</evidence>
<keyword evidence="5 10" id="KW-0812">Transmembrane</keyword>
<reference evidence="15" key="1">
    <citation type="submission" date="2021-04" db="EMBL/GenBank/DDBJ databases">
        <title>novel species isolated from subtropical streams in China.</title>
        <authorList>
            <person name="Lu H."/>
        </authorList>
    </citation>
    <scope>NUCLEOTIDE SEQUENCE</scope>
    <source>
        <strain evidence="15">LFS511W</strain>
    </source>
</reference>
<comment type="caution">
    <text evidence="15">The sequence shown here is derived from an EMBL/GenBank/DDBJ whole genome shotgun (WGS) entry which is preliminary data.</text>
</comment>
<evidence type="ECO:0000313" key="15">
    <source>
        <dbReference type="EMBL" id="MBR7781213.1"/>
    </source>
</evidence>
<dbReference type="Pfam" id="PF00593">
    <property type="entry name" value="TonB_dep_Rec_b-barrel"/>
    <property type="match status" value="1"/>
</dbReference>
<dbReference type="PANTHER" id="PTHR47234:SF2">
    <property type="entry name" value="TONB-DEPENDENT RECEPTOR"/>
    <property type="match status" value="1"/>
</dbReference>
<organism evidence="15 16">
    <name type="scientific">Undibacterium luofuense</name>
    <dbReference type="NCBI Taxonomy" id="2828733"/>
    <lineage>
        <taxon>Bacteria</taxon>
        <taxon>Pseudomonadati</taxon>
        <taxon>Pseudomonadota</taxon>
        <taxon>Betaproteobacteria</taxon>
        <taxon>Burkholderiales</taxon>
        <taxon>Oxalobacteraceae</taxon>
        <taxon>Undibacterium</taxon>
    </lineage>
</organism>
<evidence type="ECO:0000256" key="8">
    <source>
        <dbReference type="ARBA" id="ARBA00023170"/>
    </source>
</evidence>
<feature type="domain" description="TonB-dependent receptor-like beta-barrel" evidence="13">
    <location>
        <begin position="405"/>
        <end position="906"/>
    </location>
</feature>
<keyword evidence="3 10" id="KW-0813">Transport</keyword>
<evidence type="ECO:0000256" key="10">
    <source>
        <dbReference type="PROSITE-ProRule" id="PRU01360"/>
    </source>
</evidence>
<feature type="signal peptide" evidence="12">
    <location>
        <begin position="1"/>
        <end position="21"/>
    </location>
</feature>